<accession>A0A8S5QMI3</accession>
<proteinExistence type="predicted"/>
<dbReference type="InterPro" id="IPR008784">
    <property type="entry name" value="Podovirus_Gp16"/>
</dbReference>
<protein>
    <submittedName>
        <fullName evidence="1">DNA encapsidation protein</fullName>
    </submittedName>
</protein>
<sequence length="329" mass="38667">MYYNGAGVLNSGCPINFSIGNRSTGKSFYWKRYCIKRFIEAGKQFIYIRRNIVDIDVVKNTWFDDIGQKFPGYSLDSKDHEFYLRKDGKVELCGYYYALTEIKKLKSIVFEKVETIFFDEFLPDDNKYLKPSEPSYEPELLLSLFFTVARGYKTPIREDVRLIASANNVTMYNPYFSFFKIDLSKVNKQKVNYVYAESILNESIRDEILKSKFGQILKSTGYGEYALNNKSLYSYDRHISKIPKGAYLWCMIYCFDWYMVFADDDGNVYIKEGYDSSFKKKFRITDDCPEDVTKFKGDIVKLFKKLYEQDKIYYSSSKVKSQIAGFIEL</sequence>
<dbReference type="EMBL" id="BK015695">
    <property type="protein sequence ID" value="DAE20454.1"/>
    <property type="molecule type" value="Genomic_DNA"/>
</dbReference>
<reference evidence="1" key="1">
    <citation type="journal article" date="2021" name="Proc. Natl. Acad. Sci. U.S.A.">
        <title>A Catalog of Tens of Thousands of Viruses from Human Metagenomes Reveals Hidden Associations with Chronic Diseases.</title>
        <authorList>
            <person name="Tisza M.J."/>
            <person name="Buck C.B."/>
        </authorList>
    </citation>
    <scope>NUCLEOTIDE SEQUENCE</scope>
    <source>
        <strain evidence="1">CtPbe19</strain>
    </source>
</reference>
<evidence type="ECO:0000313" key="1">
    <source>
        <dbReference type="EMBL" id="DAE20454.1"/>
    </source>
</evidence>
<organism evidence="1">
    <name type="scientific">Podoviridae sp. ctPbe19</name>
    <dbReference type="NCBI Taxonomy" id="2826554"/>
    <lineage>
        <taxon>Viruses</taxon>
        <taxon>Duplodnaviria</taxon>
        <taxon>Heunggongvirae</taxon>
        <taxon>Uroviricota</taxon>
        <taxon>Caudoviricetes</taxon>
    </lineage>
</organism>
<name>A0A8S5QMI3_9CAUD</name>
<dbReference type="Pfam" id="PF05894">
    <property type="entry name" value="Podovirus_Gp16"/>
    <property type="match status" value="1"/>
</dbReference>